<evidence type="ECO:0000313" key="2">
    <source>
        <dbReference type="EMBL" id="WQD75529.1"/>
    </source>
</evidence>
<keyword evidence="1" id="KW-0732">Signal</keyword>
<reference evidence="2 3" key="1">
    <citation type="submission" date="2023-12" db="EMBL/GenBank/DDBJ databases">
        <title>Genome sequencing and assembly of bacterial species from a model synthetic community.</title>
        <authorList>
            <person name="Hogle S.L."/>
        </authorList>
    </citation>
    <scope>NUCLEOTIDE SEQUENCE [LARGE SCALE GENOMIC DNA]</scope>
    <source>
        <strain evidence="2 3">HAMBI 2494</strain>
    </source>
</reference>
<keyword evidence="3" id="KW-1185">Reference proteome</keyword>
<feature type="signal peptide" evidence="1">
    <location>
        <begin position="1"/>
        <end position="37"/>
    </location>
</feature>
<dbReference type="RefSeq" id="WP_157977937.1">
    <property type="nucleotide sequence ID" value="NZ_CP139965.1"/>
</dbReference>
<evidence type="ECO:0000256" key="1">
    <source>
        <dbReference type="SAM" id="SignalP"/>
    </source>
</evidence>
<name>A0ABZ0WDU9_9BURK</name>
<accession>A0ABZ0WDU9</accession>
<evidence type="ECO:0000313" key="3">
    <source>
        <dbReference type="Proteomes" id="UP001325479"/>
    </source>
</evidence>
<protein>
    <submittedName>
        <fullName evidence="2">Uncharacterized protein</fullName>
    </submittedName>
</protein>
<dbReference type="EMBL" id="CP139965">
    <property type="protein sequence ID" value="WQD75529.1"/>
    <property type="molecule type" value="Genomic_DNA"/>
</dbReference>
<organism evidence="2 3">
    <name type="scientific">Paraburkholderia kururiensis</name>
    <dbReference type="NCBI Taxonomy" id="984307"/>
    <lineage>
        <taxon>Bacteria</taxon>
        <taxon>Pseudomonadati</taxon>
        <taxon>Pseudomonadota</taxon>
        <taxon>Betaproteobacteria</taxon>
        <taxon>Burkholderiales</taxon>
        <taxon>Burkholderiaceae</taxon>
        <taxon>Paraburkholderia</taxon>
    </lineage>
</organism>
<gene>
    <name evidence="2" type="ORF">U0042_15300</name>
</gene>
<proteinExistence type="predicted"/>
<sequence>MNVTSHAMRVRWRTSPSAVTSMLVVSMSCAYPTSALAEALAATDNETGICANGVVDKDKLALSLLQQYPVSAAAVSISSVDKLKNLSPQRQLYANEDPCSTASCSASDKKNIGTGSFRIREMLLGYDRGNFIPTNPEATPFEYMSGPNEQSAIKCVNANASLGGSSEAKVVKSGSTLLSQFRLRGSASALAVPRPDVLSGDAGTPTPFSTTDKATFDLLQNSAAGSRTSNILTFVGYAIPTSLFDLDGAGGNTFSIIPYAGINRDIVSVSKGSSVKPSVSNTADFGVIGLFSFLEGDRNVEVNHVLSVRPDYLFDFHDGSRLATLNFIYTPVLQGIANTYAPISINVKSGYFAYEPIFEVKSDIGHYTDRGLPGVSAGKKDFIRVGGEIGLGLVSQLSWLPVDISVTYARLYPANGGVRVGELNCVLSYNFTQYFSVSLKYLHGNREDTAKFEKQWELALSAKY</sequence>
<feature type="chain" id="PRO_5045702440" evidence="1">
    <location>
        <begin position="38"/>
        <end position="464"/>
    </location>
</feature>
<dbReference type="Proteomes" id="UP001325479">
    <property type="component" value="Chromosome"/>
</dbReference>